<feature type="compositionally biased region" description="Pro residues" evidence="3">
    <location>
        <begin position="50"/>
        <end position="79"/>
    </location>
</feature>
<sequence length="396" mass="42625">MDRNDSEAKPPVTSVNPSQASYGSLPMDYGSYPPPQGNYGAPITGQPQGNYPPGPPMTGQPQGNYPPGPPQGNYPPGPPQGNYSPGSPQGNYASGPPVTGQPQGNYGPPPPGAFAPPTNGAHTHPPQPNFSTGPGGVPSGPPASINWMARPQNVPNCPPGLEFLSLVDTLMVNQIFNLAEALASEREPENQFVVTNNIGQIMYTAKEESDDCSRRFCGSKRAFRMKIFDNYGNQVIHLTRPIACQACCFPCCMQSMEISAPTGTTVGLIAQEWSLLYPTFLIKSPTGETVLQMKGPMCTMNCYADVEFKILTADGANEVGKISKKWSGYASENSAKTDVFGISFPMDLDVRMKAVMLGACFLIDMMYFEQNVSRPSQTRGTHQEAPPRHQQNITPI</sequence>
<dbReference type="AlphaFoldDB" id="A0A1Y1LE61"/>
<feature type="region of interest" description="Disordered" evidence="3">
    <location>
        <begin position="374"/>
        <end position="396"/>
    </location>
</feature>
<feature type="region of interest" description="Disordered" evidence="3">
    <location>
        <begin position="1"/>
        <end position="151"/>
    </location>
</feature>
<dbReference type="InterPro" id="IPR005552">
    <property type="entry name" value="Scramblase"/>
</dbReference>
<dbReference type="GO" id="GO:0017128">
    <property type="term" value="F:phospholipid scramblase activity"/>
    <property type="evidence" value="ECO:0007669"/>
    <property type="project" value="InterPro"/>
</dbReference>
<reference evidence="4" key="1">
    <citation type="journal article" date="2016" name="Sci. Rep.">
        <title>Molecular characterization of firefly nuptial gifts: a multi-omics approach sheds light on postcopulatory sexual selection.</title>
        <authorList>
            <person name="Al-Wathiqui N."/>
            <person name="Fallon T.R."/>
            <person name="South A."/>
            <person name="Weng J.K."/>
            <person name="Lewis S.M."/>
        </authorList>
    </citation>
    <scope>NUCLEOTIDE SEQUENCE</scope>
</reference>
<comment type="function">
    <text evidence="2">May mediate accelerated ATP-independent bidirectional transbilayer migration of phospholipids upon binding calcium ions that results in a loss of phospholipid asymmetry in the plasma membrane.</text>
</comment>
<evidence type="ECO:0000313" key="4">
    <source>
        <dbReference type="EMBL" id="JAV69307.1"/>
    </source>
</evidence>
<dbReference type="PANTHER" id="PTHR23248:SF9">
    <property type="entry name" value="PHOSPHOLIPID SCRAMBLASE"/>
    <property type="match status" value="1"/>
</dbReference>
<evidence type="ECO:0000256" key="3">
    <source>
        <dbReference type="SAM" id="MobiDB-lite"/>
    </source>
</evidence>
<organism evidence="4">
    <name type="scientific">Photinus pyralis</name>
    <name type="common">Common eastern firefly</name>
    <name type="synonym">Lampyris pyralis</name>
    <dbReference type="NCBI Taxonomy" id="7054"/>
    <lineage>
        <taxon>Eukaryota</taxon>
        <taxon>Metazoa</taxon>
        <taxon>Ecdysozoa</taxon>
        <taxon>Arthropoda</taxon>
        <taxon>Hexapoda</taxon>
        <taxon>Insecta</taxon>
        <taxon>Pterygota</taxon>
        <taxon>Neoptera</taxon>
        <taxon>Endopterygota</taxon>
        <taxon>Coleoptera</taxon>
        <taxon>Polyphaga</taxon>
        <taxon>Elateriformia</taxon>
        <taxon>Elateroidea</taxon>
        <taxon>Lampyridae</taxon>
        <taxon>Lampyrinae</taxon>
        <taxon>Photinus</taxon>
    </lineage>
</organism>
<evidence type="ECO:0000256" key="2">
    <source>
        <dbReference type="RuleBase" id="RU363116"/>
    </source>
</evidence>
<dbReference type="SUPFAM" id="SSF54518">
    <property type="entry name" value="Tubby C-terminal domain-like"/>
    <property type="match status" value="1"/>
</dbReference>
<comment type="cofactor">
    <cofactor evidence="2">
        <name>Ca(2+)</name>
        <dbReference type="ChEBI" id="CHEBI:29108"/>
    </cofactor>
</comment>
<protein>
    <recommendedName>
        <fullName evidence="2">Phospholipid scramblase</fullName>
    </recommendedName>
</protein>
<evidence type="ECO:0000256" key="1">
    <source>
        <dbReference type="ARBA" id="ARBA00005350"/>
    </source>
</evidence>
<dbReference type="GO" id="GO:0005886">
    <property type="term" value="C:plasma membrane"/>
    <property type="evidence" value="ECO:0007669"/>
    <property type="project" value="TreeGrafter"/>
</dbReference>
<proteinExistence type="inferred from homology"/>
<name>A0A1Y1LE61_PHOPY</name>
<dbReference type="EMBL" id="GEZM01063103">
    <property type="protein sequence ID" value="JAV69307.1"/>
    <property type="molecule type" value="Transcribed_RNA"/>
</dbReference>
<keyword evidence="2" id="KW-0564">Palmitate</keyword>
<keyword evidence="2" id="KW-0106">Calcium</keyword>
<feature type="compositionally biased region" description="Low complexity" evidence="3">
    <location>
        <begin position="80"/>
        <end position="90"/>
    </location>
</feature>
<dbReference type="Pfam" id="PF03803">
    <property type="entry name" value="Scramblase"/>
    <property type="match status" value="1"/>
</dbReference>
<accession>A0A1Y1LE61</accession>
<dbReference type="InterPro" id="IPR025659">
    <property type="entry name" value="Tubby-like_C"/>
</dbReference>
<comment type="similarity">
    <text evidence="1 2">Belongs to the phospholipid scramblase family.</text>
</comment>
<feature type="compositionally biased region" description="Polar residues" evidence="3">
    <location>
        <begin position="13"/>
        <end position="22"/>
    </location>
</feature>
<keyword evidence="2" id="KW-0449">Lipoprotein</keyword>
<dbReference type="PANTHER" id="PTHR23248">
    <property type="entry name" value="PHOSPHOLIPID SCRAMBLASE-RELATED"/>
    <property type="match status" value="1"/>
</dbReference>